<sequence>MFSTCFCFISFKTFSCELSHEGPGFYEKIIVEYELICASKMYYMQFYIHIKWLRYGSLLFSSAICLIRSINPCNTINSDLIFSNVSDWSSNSTGLQFALEENSAVVVLAPLEVKHHLDQLDNHKTHNFLKNEQYYICATPNVFCKGTAIQLQNGTIMIKKPHTHEGNSEAFNRMKAIKHFRGVFVDRAKSETKSLIEIYNEEAIRNPQAAVAYAWPTAEASMRQARRQMVPLLPHTLRELGEYLNLNNNRYMCYNSLLYQGWINDSNGNYNIMFACENLINSVVHHGATEMHADGTFKVVPSMPHCRQLFIIHLMLQNHSILVCFVLMESKSEASYKKVLEEFKTKFPNVRPTSIMIDYETGLRNAFLNVYPEAAVSSYWFHYVQSLQRNVKKLDYTNYVKENIPARMYVKMTAVLALLPRHLIERGFENIKTYAQDHQKTPECFSVHRQARRTNNNIESFHSTLKQTFQLIDLFFFKVFILSFIETMNLQKFSNDFPSLVYLVRNNSYPIKNITHIHLLHVKINIRDIVECFFCGLVLQKWSNYDIPWVEHAKWNPKCIFVLLCKGNEFIENVKNKYVKASHVCDCNIRPFNKKSVTVGFLVNKTISVIVILECNVTKKIVNLRFTSVVYTNVSITNNLHTNCKRVKITDNIYYSVNLNQLTIKLHVNDHFITLSYTDLHRLKQLQQCIDSHIVEKQKKLVSYQSTFDTVYSLIRADINILSSSCQRNDFTNQYNQNFYFSMCCIQNGQIKKNNLVINK</sequence>
<gene>
    <name evidence="2" type="ORF">AGLY_017500</name>
</gene>
<dbReference type="Gene3D" id="1.10.1170.10">
    <property type="entry name" value="Inhibitor Of Apoptosis Protein (2mihbC-IAP-1), Chain A"/>
    <property type="match status" value="1"/>
</dbReference>
<dbReference type="Proteomes" id="UP000475862">
    <property type="component" value="Unassembled WGS sequence"/>
</dbReference>
<evidence type="ECO:0000259" key="1">
    <source>
        <dbReference type="Pfam" id="PF10551"/>
    </source>
</evidence>
<dbReference type="GO" id="GO:0061630">
    <property type="term" value="F:ubiquitin protein ligase activity"/>
    <property type="evidence" value="ECO:0007669"/>
    <property type="project" value="TreeGrafter"/>
</dbReference>
<dbReference type="InterPro" id="IPR018289">
    <property type="entry name" value="MULE_transposase_dom"/>
</dbReference>
<comment type="caution">
    <text evidence="2">The sequence shown here is derived from an EMBL/GenBank/DDBJ whole genome shotgun (WGS) entry which is preliminary data.</text>
</comment>
<reference evidence="2 3" key="1">
    <citation type="submission" date="2019-08" db="EMBL/GenBank/DDBJ databases">
        <title>The genome of the soybean aphid Biotype 1, its phylome, world population structure and adaptation to the North American continent.</title>
        <authorList>
            <person name="Giordano R."/>
            <person name="Donthu R.K."/>
            <person name="Hernandez A.G."/>
            <person name="Wright C.L."/>
            <person name="Zimin A.V."/>
        </authorList>
    </citation>
    <scope>NUCLEOTIDE SEQUENCE [LARGE SCALE GENOMIC DNA]</scope>
    <source>
        <tissue evidence="2">Whole aphids</tissue>
    </source>
</reference>
<dbReference type="InterPro" id="IPR001370">
    <property type="entry name" value="BIR_rpt"/>
</dbReference>
<dbReference type="GO" id="GO:0031398">
    <property type="term" value="P:positive regulation of protein ubiquitination"/>
    <property type="evidence" value="ECO:0007669"/>
    <property type="project" value="TreeGrafter"/>
</dbReference>
<keyword evidence="3" id="KW-1185">Reference proteome</keyword>
<dbReference type="AlphaFoldDB" id="A0A6G0SV21"/>
<dbReference type="SMART" id="SM00238">
    <property type="entry name" value="BIR"/>
    <property type="match status" value="1"/>
</dbReference>
<dbReference type="GO" id="GO:0005634">
    <property type="term" value="C:nucleus"/>
    <property type="evidence" value="ECO:0007669"/>
    <property type="project" value="TreeGrafter"/>
</dbReference>
<dbReference type="OrthoDB" id="8192602at2759"/>
<accession>A0A6G0SV21</accession>
<name>A0A6G0SV21_APHGL</name>
<dbReference type="EMBL" id="VYZN01001605">
    <property type="protein sequence ID" value="KAE9522112.1"/>
    <property type="molecule type" value="Genomic_DNA"/>
</dbReference>
<protein>
    <recommendedName>
        <fullName evidence="1">MULE transposase domain-containing protein</fullName>
    </recommendedName>
</protein>
<dbReference type="SUPFAM" id="SSF57924">
    <property type="entry name" value="Inhibitor of apoptosis (IAP) repeat"/>
    <property type="match status" value="1"/>
</dbReference>
<dbReference type="GO" id="GO:0005737">
    <property type="term" value="C:cytoplasm"/>
    <property type="evidence" value="ECO:0007669"/>
    <property type="project" value="TreeGrafter"/>
</dbReference>
<feature type="domain" description="MULE transposase" evidence="1">
    <location>
        <begin position="293"/>
        <end position="384"/>
    </location>
</feature>
<dbReference type="Pfam" id="PF10551">
    <property type="entry name" value="MULE"/>
    <property type="match status" value="1"/>
</dbReference>
<dbReference type="PANTHER" id="PTHR10044:SF139">
    <property type="entry name" value="DEATH-ASSOCIATED INHIBITOR OF APOPTOSIS 2"/>
    <property type="match status" value="1"/>
</dbReference>
<dbReference type="InterPro" id="IPR050784">
    <property type="entry name" value="IAP"/>
</dbReference>
<organism evidence="2 3">
    <name type="scientific">Aphis glycines</name>
    <name type="common">Soybean aphid</name>
    <dbReference type="NCBI Taxonomy" id="307491"/>
    <lineage>
        <taxon>Eukaryota</taxon>
        <taxon>Metazoa</taxon>
        <taxon>Ecdysozoa</taxon>
        <taxon>Arthropoda</taxon>
        <taxon>Hexapoda</taxon>
        <taxon>Insecta</taxon>
        <taxon>Pterygota</taxon>
        <taxon>Neoptera</taxon>
        <taxon>Paraneoptera</taxon>
        <taxon>Hemiptera</taxon>
        <taxon>Sternorrhyncha</taxon>
        <taxon>Aphidomorpha</taxon>
        <taxon>Aphidoidea</taxon>
        <taxon>Aphididae</taxon>
        <taxon>Aphidini</taxon>
        <taxon>Aphis</taxon>
        <taxon>Aphis</taxon>
    </lineage>
</organism>
<evidence type="ECO:0000313" key="3">
    <source>
        <dbReference type="Proteomes" id="UP000475862"/>
    </source>
</evidence>
<dbReference type="PROSITE" id="PS50143">
    <property type="entry name" value="BIR_REPEAT_2"/>
    <property type="match status" value="1"/>
</dbReference>
<dbReference type="Pfam" id="PF00653">
    <property type="entry name" value="BIR"/>
    <property type="match status" value="1"/>
</dbReference>
<proteinExistence type="predicted"/>
<dbReference type="GO" id="GO:0051726">
    <property type="term" value="P:regulation of cell cycle"/>
    <property type="evidence" value="ECO:0007669"/>
    <property type="project" value="TreeGrafter"/>
</dbReference>
<evidence type="ECO:0000313" key="2">
    <source>
        <dbReference type="EMBL" id="KAE9522112.1"/>
    </source>
</evidence>
<dbReference type="GO" id="GO:0043066">
    <property type="term" value="P:negative regulation of apoptotic process"/>
    <property type="evidence" value="ECO:0007669"/>
    <property type="project" value="TreeGrafter"/>
</dbReference>
<dbReference type="GO" id="GO:0043027">
    <property type="term" value="F:cysteine-type endopeptidase inhibitor activity involved in apoptotic process"/>
    <property type="evidence" value="ECO:0007669"/>
    <property type="project" value="TreeGrafter"/>
</dbReference>
<dbReference type="PANTHER" id="PTHR10044">
    <property type="entry name" value="INHIBITOR OF APOPTOSIS"/>
    <property type="match status" value="1"/>
</dbReference>